<evidence type="ECO:0000256" key="4">
    <source>
        <dbReference type="ARBA" id="ARBA00022679"/>
    </source>
</evidence>
<accession>A0AAN9TG01</accession>
<dbReference type="InterPro" id="IPR050271">
    <property type="entry name" value="UDP-glycosyltransferase"/>
</dbReference>
<dbReference type="Gene3D" id="3.40.50.2000">
    <property type="entry name" value="Glycogen Phosphorylase B"/>
    <property type="match status" value="2"/>
</dbReference>
<keyword evidence="8 11" id="KW-0472">Membrane</keyword>
<keyword evidence="4" id="KW-0808">Transferase</keyword>
<evidence type="ECO:0000256" key="8">
    <source>
        <dbReference type="ARBA" id="ARBA00023136"/>
    </source>
</evidence>
<evidence type="ECO:0000256" key="11">
    <source>
        <dbReference type="SAM" id="Phobius"/>
    </source>
</evidence>
<dbReference type="Proteomes" id="UP001367676">
    <property type="component" value="Unassembled WGS sequence"/>
</dbReference>
<dbReference type="Pfam" id="PF00201">
    <property type="entry name" value="UDPGT"/>
    <property type="match status" value="2"/>
</dbReference>
<keyword evidence="9" id="KW-0325">Glycoprotein</keyword>
<dbReference type="InterPro" id="IPR002213">
    <property type="entry name" value="UDP_glucos_trans"/>
</dbReference>
<evidence type="ECO:0000256" key="6">
    <source>
        <dbReference type="ARBA" id="ARBA00022824"/>
    </source>
</evidence>
<evidence type="ECO:0000256" key="2">
    <source>
        <dbReference type="ARBA" id="ARBA00009995"/>
    </source>
</evidence>
<evidence type="ECO:0000256" key="5">
    <source>
        <dbReference type="ARBA" id="ARBA00022692"/>
    </source>
</evidence>
<feature type="transmembrane region" description="Helical" evidence="11">
    <location>
        <begin position="477"/>
        <end position="499"/>
    </location>
</feature>
<keyword evidence="7 11" id="KW-1133">Transmembrane helix</keyword>
<dbReference type="AlphaFoldDB" id="A0AAN9TG01"/>
<dbReference type="SUPFAM" id="SSF53756">
    <property type="entry name" value="UDP-Glycosyltransferase/glycogen phosphorylase"/>
    <property type="match status" value="2"/>
</dbReference>
<keyword evidence="13" id="KW-1185">Reference proteome</keyword>
<proteinExistence type="inferred from homology"/>
<organism evidence="12 13">
    <name type="scientific">Parthenolecanium corni</name>
    <dbReference type="NCBI Taxonomy" id="536013"/>
    <lineage>
        <taxon>Eukaryota</taxon>
        <taxon>Metazoa</taxon>
        <taxon>Ecdysozoa</taxon>
        <taxon>Arthropoda</taxon>
        <taxon>Hexapoda</taxon>
        <taxon>Insecta</taxon>
        <taxon>Pterygota</taxon>
        <taxon>Neoptera</taxon>
        <taxon>Paraneoptera</taxon>
        <taxon>Hemiptera</taxon>
        <taxon>Sternorrhyncha</taxon>
        <taxon>Coccoidea</taxon>
        <taxon>Coccidae</taxon>
        <taxon>Parthenolecanium</taxon>
    </lineage>
</organism>
<name>A0AAN9TG01_9HEMI</name>
<evidence type="ECO:0000313" key="12">
    <source>
        <dbReference type="EMBL" id="KAK7590683.1"/>
    </source>
</evidence>
<dbReference type="GO" id="GO:0008194">
    <property type="term" value="F:UDP-glycosyltransferase activity"/>
    <property type="evidence" value="ECO:0007669"/>
    <property type="project" value="InterPro"/>
</dbReference>
<dbReference type="FunFam" id="3.40.50.2000:FF:000050">
    <property type="entry name" value="UDP-glucuronosyltransferase"/>
    <property type="match status" value="2"/>
</dbReference>
<comment type="similarity">
    <text evidence="2">Belongs to the UDP-glycosyltransferase family.</text>
</comment>
<evidence type="ECO:0000313" key="13">
    <source>
        <dbReference type="Proteomes" id="UP001367676"/>
    </source>
</evidence>
<reference evidence="12 13" key="1">
    <citation type="submission" date="2024-03" db="EMBL/GenBank/DDBJ databases">
        <title>Adaptation during the transition from Ophiocordyceps entomopathogen to insect associate is accompanied by gene loss and intensified selection.</title>
        <authorList>
            <person name="Ward C.M."/>
            <person name="Onetto C.A."/>
            <person name="Borneman A.R."/>
        </authorList>
    </citation>
    <scope>NUCLEOTIDE SEQUENCE [LARGE SCALE GENOMIC DNA]</scope>
    <source>
        <strain evidence="12">AWRI1</strain>
        <tissue evidence="12">Single Adult Female</tissue>
    </source>
</reference>
<evidence type="ECO:0000256" key="7">
    <source>
        <dbReference type="ARBA" id="ARBA00022989"/>
    </source>
</evidence>
<dbReference type="EMBL" id="JBBCAQ010000022">
    <property type="protein sequence ID" value="KAK7590683.1"/>
    <property type="molecule type" value="Genomic_DNA"/>
</dbReference>
<evidence type="ECO:0008006" key="14">
    <source>
        <dbReference type="Google" id="ProtNLM"/>
    </source>
</evidence>
<sequence length="974" mass="111791">MHFPAGNPAPAVWTAIWLSIVSTGFGANILIICPFFGKSLYGFHVAIARSLHTAGHQITIVHSFPEDAASENFTVIDSFLPDQRDDFSSIQIDKAIQANDILKILLWEAEAAEKDCNNIIQLEKIQKILHSKEKLFDVMIVDLITNLHECFSPIAEILDIPIIGTSTVKSWWRTDWLIGNPNNPAVIPTGYSFWSLKMKFIQRLKNSWYWTIEYLFENLFIQQKLETIYRKHFPNSSVAQRIKPSLMFVNSHQILVPRPLVPNSINIGDIHLQFQPAKQLPQNIQKFIDEAKDGVILFTFGSMLKMFDESSPELDIFIKVFSQIPQRVICKMEKKVENLPKNVMTSNWLPQRDILAHKNVVAFMTHCGISGIFEAVFEAKPLIMMPVYFDQMSNAAILEDLGVGILLDVKMLSVDKLLEALNNIVKDNKYRKQMQTVSKIVQDAPITQQESVLYWTEYIIRHKGAPHLRTIAADMPLYQYLLLDVILFLSGVFLAFVSLHTAGHQITIVHSFPEDAASENFTVIDSFLPDQRDDFSSIQIDKAIQANDILKILLWEAEAAEKDCNNVIQLEKIQKILHSKEKLFDVMIVDLMGNLHECFSPIAEILDIPIIGTSTAKSWWRTDWLIGNPNNPAIIPTGFSFWSLKMKFIQRLKNSWYWTIEYLFENLFIQQKLETIYKKHFPNSSVAQRIKPSLMFVNSHQILVPRPLVPNSINIGGIHLQFQPAKQLPQNLKKFIDEAKDGVILFTFGSMLKMFDESSPELDMFIKVFSQIPQRVIWKMEKKVENLPKNVITSNWLPQRDILAHKNVVAFITHCGLSGIFEAVFEAKPLIMMPVYFDQMSNAAILEDLGVGILLDVKMLSVEKLLEALNNIVKDNKYRKQMQTVSKIVQDAPITQQESVLYWTEYIIRHKGAPHLRTIAADMPLYQYLLLDVILFLSGVFLAFVYLSLWLCKKLFKRKTRSKKSMNYDSKKIK</sequence>
<dbReference type="CDD" id="cd03784">
    <property type="entry name" value="GT1_Gtf-like"/>
    <property type="match status" value="2"/>
</dbReference>
<dbReference type="PANTHER" id="PTHR48043">
    <property type="entry name" value="EG:EG0003.4 PROTEIN-RELATED"/>
    <property type="match status" value="1"/>
</dbReference>
<comment type="caution">
    <text evidence="12">The sequence shown here is derived from an EMBL/GenBank/DDBJ whole genome shotgun (WGS) entry which is preliminary data.</text>
</comment>
<evidence type="ECO:0000256" key="3">
    <source>
        <dbReference type="ARBA" id="ARBA00022676"/>
    </source>
</evidence>
<keyword evidence="5 11" id="KW-0812">Transmembrane</keyword>
<keyword evidence="6" id="KW-0256">Endoplasmic reticulum</keyword>
<feature type="transmembrane region" description="Helical" evidence="11">
    <location>
        <begin position="925"/>
        <end position="952"/>
    </location>
</feature>
<protein>
    <recommendedName>
        <fullName evidence="14">UDP-glycosyltransferases domain-containing protein</fullName>
    </recommendedName>
</protein>
<dbReference type="PROSITE" id="PS00375">
    <property type="entry name" value="UDPGT"/>
    <property type="match status" value="2"/>
</dbReference>
<dbReference type="InterPro" id="IPR035595">
    <property type="entry name" value="UDP_glycos_trans_CS"/>
</dbReference>
<feature type="transmembrane region" description="Helical" evidence="11">
    <location>
        <begin position="12"/>
        <end position="36"/>
    </location>
</feature>
<evidence type="ECO:0000256" key="1">
    <source>
        <dbReference type="ARBA" id="ARBA00004240"/>
    </source>
</evidence>
<evidence type="ECO:0000256" key="10">
    <source>
        <dbReference type="ARBA" id="ARBA00046288"/>
    </source>
</evidence>
<comment type="subcellular location">
    <subcellularLocation>
        <location evidence="10">Endomembrane system</location>
        <topology evidence="10">Single-pass type I membrane protein</topology>
    </subcellularLocation>
    <subcellularLocation>
        <location evidence="1">Endoplasmic reticulum</location>
    </subcellularLocation>
</comment>
<dbReference type="GO" id="GO:0005783">
    <property type="term" value="C:endoplasmic reticulum"/>
    <property type="evidence" value="ECO:0007669"/>
    <property type="project" value="UniProtKB-SubCell"/>
</dbReference>
<dbReference type="PANTHER" id="PTHR48043:SF114">
    <property type="entry name" value="IP04436P-RELATED"/>
    <property type="match status" value="1"/>
</dbReference>
<evidence type="ECO:0000256" key="9">
    <source>
        <dbReference type="ARBA" id="ARBA00023180"/>
    </source>
</evidence>
<gene>
    <name evidence="12" type="ORF">V9T40_002296</name>
</gene>
<keyword evidence="3" id="KW-0328">Glycosyltransferase</keyword>